<evidence type="ECO:0000256" key="7">
    <source>
        <dbReference type="ARBA" id="ARBA00022842"/>
    </source>
</evidence>
<feature type="binding site" evidence="11">
    <location>
        <position position="295"/>
    </location>
    <ligand>
        <name>Mg(2+)</name>
        <dbReference type="ChEBI" id="CHEBI:18420"/>
    </ligand>
</feature>
<keyword evidence="6 10" id="KW-0274">FAD</keyword>
<dbReference type="EMBL" id="JASGBQ010000002">
    <property type="protein sequence ID" value="MDI9241254.1"/>
    <property type="molecule type" value="Genomic_DNA"/>
</dbReference>
<evidence type="ECO:0000256" key="10">
    <source>
        <dbReference type="PIRNR" id="PIRNR006268"/>
    </source>
</evidence>
<dbReference type="AlphaFoldDB" id="A0AAP4EWA2"/>
<evidence type="ECO:0000256" key="9">
    <source>
        <dbReference type="ARBA" id="ARBA00048540"/>
    </source>
</evidence>
<comment type="caution">
    <text evidence="12">The sequence shown here is derived from an EMBL/GenBank/DDBJ whole genome shotgun (WGS) entry which is preliminary data.</text>
</comment>
<evidence type="ECO:0000256" key="5">
    <source>
        <dbReference type="ARBA" id="ARBA00022723"/>
    </source>
</evidence>
<organism evidence="12 13">
    <name type="scientific">Fusibacillus kribbianus</name>
    <dbReference type="NCBI Taxonomy" id="3044208"/>
    <lineage>
        <taxon>Bacteria</taxon>
        <taxon>Bacillati</taxon>
        <taxon>Bacillota</taxon>
        <taxon>Clostridia</taxon>
        <taxon>Lachnospirales</taxon>
        <taxon>Lachnospiraceae</taxon>
        <taxon>Fusibacillus</taxon>
    </lineage>
</organism>
<evidence type="ECO:0000313" key="12">
    <source>
        <dbReference type="EMBL" id="MDI9241254.1"/>
    </source>
</evidence>
<protein>
    <recommendedName>
        <fullName evidence="2 10">FAD:protein FMN transferase</fullName>
        <ecNumber evidence="1 10">2.7.1.180</ecNumber>
    </recommendedName>
    <alternativeName>
        <fullName evidence="8 10">Flavin transferase</fullName>
    </alternativeName>
</protein>
<evidence type="ECO:0000256" key="2">
    <source>
        <dbReference type="ARBA" id="ARBA00016337"/>
    </source>
</evidence>
<feature type="binding site" evidence="11">
    <location>
        <position position="291"/>
    </location>
    <ligand>
        <name>Mg(2+)</name>
        <dbReference type="ChEBI" id="CHEBI:18420"/>
    </ligand>
</feature>
<gene>
    <name evidence="12" type="ORF">QJ036_02005</name>
</gene>
<keyword evidence="13" id="KW-1185">Reference proteome</keyword>
<dbReference type="GO" id="GO:0016740">
    <property type="term" value="F:transferase activity"/>
    <property type="evidence" value="ECO:0007669"/>
    <property type="project" value="UniProtKB-UniRule"/>
</dbReference>
<dbReference type="Proteomes" id="UP001300383">
    <property type="component" value="Unassembled WGS sequence"/>
</dbReference>
<keyword evidence="7 10" id="KW-0460">Magnesium</keyword>
<keyword evidence="5 10" id="KW-0479">Metal-binding</keyword>
<evidence type="ECO:0000256" key="4">
    <source>
        <dbReference type="ARBA" id="ARBA00022679"/>
    </source>
</evidence>
<sequence>MFHSCVLKKNLLRPVCALLALLLVTGGLTGCGNSSQKQVRKTSFFLNTVITITLYGTEEETLIDRCFELCRDYEALLSRTLDGSEIYNLNSRLTDTVSDETAALIQAGLSYSRLSNGAFDITIGSCSSLWDFSAEAPVLPDKAALSEALTHVGYEKVSVNGNSVTFSDDRTLLDLGAIAKGYIADCLKEFLLENGVRSATIDLGGNILCVGEKPDGSDFKIGIQKPFDEQGTPVIAVSLSDWSVVTSGIYERYFEEDGTLYHHILDPSTGYPCDNGLLSVTILSEHSLDGDALSTACFSLGLSDGMALIDSLENIYAVFITDDYELHYSAGLKDTFSITEY</sequence>
<dbReference type="EC" id="2.7.1.180" evidence="1 10"/>
<proteinExistence type="inferred from homology"/>
<dbReference type="PANTHER" id="PTHR30040">
    <property type="entry name" value="THIAMINE BIOSYNTHESIS LIPOPROTEIN APBE"/>
    <property type="match status" value="1"/>
</dbReference>
<evidence type="ECO:0000256" key="6">
    <source>
        <dbReference type="ARBA" id="ARBA00022827"/>
    </source>
</evidence>
<dbReference type="GO" id="GO:0046872">
    <property type="term" value="F:metal ion binding"/>
    <property type="evidence" value="ECO:0007669"/>
    <property type="project" value="UniProtKB-UniRule"/>
</dbReference>
<feature type="binding site" evidence="11">
    <location>
        <position position="177"/>
    </location>
    <ligand>
        <name>Mg(2+)</name>
        <dbReference type="ChEBI" id="CHEBI:18420"/>
    </ligand>
</feature>
<dbReference type="SUPFAM" id="SSF143631">
    <property type="entry name" value="ApbE-like"/>
    <property type="match status" value="1"/>
</dbReference>
<dbReference type="RefSeq" id="WP_283229765.1">
    <property type="nucleotide sequence ID" value="NZ_JASGBQ010000002.1"/>
</dbReference>
<dbReference type="PANTHER" id="PTHR30040:SF2">
    <property type="entry name" value="FAD:PROTEIN FMN TRANSFERASE"/>
    <property type="match status" value="1"/>
</dbReference>
<evidence type="ECO:0000256" key="8">
    <source>
        <dbReference type="ARBA" id="ARBA00031306"/>
    </source>
</evidence>
<dbReference type="InterPro" id="IPR024932">
    <property type="entry name" value="ApbE"/>
</dbReference>
<keyword evidence="3 10" id="KW-0285">Flavoprotein</keyword>
<evidence type="ECO:0000256" key="1">
    <source>
        <dbReference type="ARBA" id="ARBA00011955"/>
    </source>
</evidence>
<dbReference type="Pfam" id="PF02424">
    <property type="entry name" value="ApbE"/>
    <property type="match status" value="1"/>
</dbReference>
<evidence type="ECO:0000256" key="11">
    <source>
        <dbReference type="PIRSR" id="PIRSR006268-2"/>
    </source>
</evidence>
<dbReference type="Gene3D" id="3.10.520.10">
    <property type="entry name" value="ApbE-like domains"/>
    <property type="match status" value="1"/>
</dbReference>
<reference evidence="12 13" key="1">
    <citation type="submission" date="2023-05" db="EMBL/GenBank/DDBJ databases">
        <title>[ruminococcus] sp. nov., isolated from a pig farm feces dump.</title>
        <authorList>
            <person name="Chang Y.-H."/>
        </authorList>
    </citation>
    <scope>NUCLEOTIDE SEQUENCE [LARGE SCALE GENOMIC DNA]</scope>
    <source>
        <strain evidence="12 13">YH-rum2234</strain>
    </source>
</reference>
<dbReference type="PIRSF" id="PIRSF006268">
    <property type="entry name" value="ApbE"/>
    <property type="match status" value="1"/>
</dbReference>
<comment type="cofactor">
    <cofactor evidence="11">
        <name>Mg(2+)</name>
        <dbReference type="ChEBI" id="CHEBI:18420"/>
    </cofactor>
    <cofactor evidence="11">
        <name>Mn(2+)</name>
        <dbReference type="ChEBI" id="CHEBI:29035"/>
    </cofactor>
    <text evidence="11">Magnesium. Can also use manganese.</text>
</comment>
<comment type="similarity">
    <text evidence="10">Belongs to the ApbE family.</text>
</comment>
<keyword evidence="4 10" id="KW-0808">Transferase</keyword>
<evidence type="ECO:0000313" key="13">
    <source>
        <dbReference type="Proteomes" id="UP001300383"/>
    </source>
</evidence>
<accession>A0AAP4EWA2</accession>
<comment type="catalytic activity">
    <reaction evidence="9 10">
        <text>L-threonyl-[protein] + FAD = FMN-L-threonyl-[protein] + AMP + H(+)</text>
        <dbReference type="Rhea" id="RHEA:36847"/>
        <dbReference type="Rhea" id="RHEA-COMP:11060"/>
        <dbReference type="Rhea" id="RHEA-COMP:11061"/>
        <dbReference type="ChEBI" id="CHEBI:15378"/>
        <dbReference type="ChEBI" id="CHEBI:30013"/>
        <dbReference type="ChEBI" id="CHEBI:57692"/>
        <dbReference type="ChEBI" id="CHEBI:74257"/>
        <dbReference type="ChEBI" id="CHEBI:456215"/>
        <dbReference type="EC" id="2.7.1.180"/>
    </reaction>
</comment>
<name>A0AAP4EWA2_9FIRM</name>
<dbReference type="InterPro" id="IPR003374">
    <property type="entry name" value="ApbE-like_sf"/>
</dbReference>
<evidence type="ECO:0000256" key="3">
    <source>
        <dbReference type="ARBA" id="ARBA00022630"/>
    </source>
</evidence>